<organism evidence="2">
    <name type="scientific">Arion vulgaris</name>
    <dbReference type="NCBI Taxonomy" id="1028688"/>
    <lineage>
        <taxon>Eukaryota</taxon>
        <taxon>Metazoa</taxon>
        <taxon>Spiralia</taxon>
        <taxon>Lophotrochozoa</taxon>
        <taxon>Mollusca</taxon>
        <taxon>Gastropoda</taxon>
        <taxon>Heterobranchia</taxon>
        <taxon>Euthyneura</taxon>
        <taxon>Panpulmonata</taxon>
        <taxon>Eupulmonata</taxon>
        <taxon>Stylommatophora</taxon>
        <taxon>Helicina</taxon>
        <taxon>Arionoidea</taxon>
        <taxon>Arionidae</taxon>
        <taxon>Arion</taxon>
    </lineage>
</organism>
<feature type="compositionally biased region" description="Low complexity" evidence="1">
    <location>
        <begin position="38"/>
        <end position="51"/>
    </location>
</feature>
<feature type="non-terminal residue" evidence="2">
    <location>
        <position position="74"/>
    </location>
</feature>
<protein>
    <submittedName>
        <fullName evidence="2">Uncharacterized protein</fullName>
    </submittedName>
</protein>
<evidence type="ECO:0000313" key="2">
    <source>
        <dbReference type="EMBL" id="CEK57967.1"/>
    </source>
</evidence>
<reference evidence="2" key="1">
    <citation type="submission" date="2014-12" db="EMBL/GenBank/DDBJ databases">
        <title>Insight into the proteome of Arion vulgaris.</title>
        <authorList>
            <person name="Aradska J."/>
            <person name="Bulat T."/>
            <person name="Smidak R."/>
            <person name="Sarate P."/>
            <person name="Gangsoo J."/>
            <person name="Sialana F."/>
            <person name="Bilban M."/>
            <person name="Lubec G."/>
        </authorList>
    </citation>
    <scope>NUCLEOTIDE SEQUENCE</scope>
    <source>
        <tissue evidence="2">Skin</tissue>
    </source>
</reference>
<accession>A0A0B6YPB3</accession>
<dbReference type="EMBL" id="HACG01011102">
    <property type="protein sequence ID" value="CEK57967.1"/>
    <property type="molecule type" value="Transcribed_RNA"/>
</dbReference>
<name>A0A0B6YPB3_9EUPU</name>
<feature type="region of interest" description="Disordered" evidence="1">
    <location>
        <begin position="21"/>
        <end position="74"/>
    </location>
</feature>
<sequence length="74" mass="7560">RLEMRPCTPPKKEAVCRIPVLASKTASTPSLTGATANKKSSSPTPSRKSQPNISSASPSAGGAVFSTRSSSSNL</sequence>
<feature type="compositionally biased region" description="Polar residues" evidence="1">
    <location>
        <begin position="24"/>
        <end position="37"/>
    </location>
</feature>
<gene>
    <name evidence="2" type="primary">ORF31600</name>
</gene>
<feature type="non-terminal residue" evidence="2">
    <location>
        <position position="1"/>
    </location>
</feature>
<proteinExistence type="predicted"/>
<dbReference type="AlphaFoldDB" id="A0A0B6YPB3"/>
<evidence type="ECO:0000256" key="1">
    <source>
        <dbReference type="SAM" id="MobiDB-lite"/>
    </source>
</evidence>